<dbReference type="InterPro" id="IPR036236">
    <property type="entry name" value="Znf_C2H2_sf"/>
</dbReference>
<dbReference type="Pfam" id="PF00096">
    <property type="entry name" value="zf-C2H2"/>
    <property type="match status" value="4"/>
</dbReference>
<comment type="subcellular location">
    <subcellularLocation>
        <location evidence="1">Nucleus</location>
    </subcellularLocation>
</comment>
<dbReference type="SMART" id="SM00355">
    <property type="entry name" value="ZnF_C2H2"/>
    <property type="match status" value="4"/>
</dbReference>
<evidence type="ECO:0000256" key="3">
    <source>
        <dbReference type="ARBA" id="ARBA00022737"/>
    </source>
</evidence>
<name>A0A4Y2QVX9_ARAVE</name>
<keyword evidence="5" id="KW-0862">Zinc</keyword>
<dbReference type="InterPro" id="IPR013087">
    <property type="entry name" value="Znf_C2H2_type"/>
</dbReference>
<evidence type="ECO:0000256" key="4">
    <source>
        <dbReference type="ARBA" id="ARBA00022771"/>
    </source>
</evidence>
<feature type="domain" description="C2H2-type" evidence="8">
    <location>
        <begin position="508"/>
        <end position="535"/>
    </location>
</feature>
<dbReference type="GO" id="GO:0005634">
    <property type="term" value="C:nucleus"/>
    <property type="evidence" value="ECO:0007669"/>
    <property type="project" value="UniProtKB-SubCell"/>
</dbReference>
<dbReference type="AlphaFoldDB" id="A0A4Y2QVX9"/>
<dbReference type="GO" id="GO:0000978">
    <property type="term" value="F:RNA polymerase II cis-regulatory region sequence-specific DNA binding"/>
    <property type="evidence" value="ECO:0007669"/>
    <property type="project" value="TreeGrafter"/>
</dbReference>
<dbReference type="PANTHER" id="PTHR23235:SF142">
    <property type="entry name" value="ZINC FINGER PROTEIN 384"/>
    <property type="match status" value="1"/>
</dbReference>
<dbReference type="Gene3D" id="3.30.160.60">
    <property type="entry name" value="Classic Zinc Finger"/>
    <property type="match status" value="4"/>
</dbReference>
<dbReference type="FunFam" id="3.30.160.60:FF:000624">
    <property type="entry name" value="zinc finger protein 697"/>
    <property type="match status" value="1"/>
</dbReference>
<evidence type="ECO:0000313" key="10">
    <source>
        <dbReference type="Proteomes" id="UP000499080"/>
    </source>
</evidence>
<dbReference type="GO" id="GO:0000981">
    <property type="term" value="F:DNA-binding transcription factor activity, RNA polymerase II-specific"/>
    <property type="evidence" value="ECO:0007669"/>
    <property type="project" value="TreeGrafter"/>
</dbReference>
<keyword evidence="3" id="KW-0677">Repeat</keyword>
<proteinExistence type="predicted"/>
<dbReference type="SUPFAM" id="SSF57667">
    <property type="entry name" value="beta-beta-alpha zinc fingers"/>
    <property type="match status" value="2"/>
</dbReference>
<dbReference type="PANTHER" id="PTHR23235">
    <property type="entry name" value="KRUEPPEL-LIKE TRANSCRIPTION FACTOR"/>
    <property type="match status" value="1"/>
</dbReference>
<dbReference type="GO" id="GO:0008270">
    <property type="term" value="F:zinc ion binding"/>
    <property type="evidence" value="ECO:0007669"/>
    <property type="project" value="UniProtKB-KW"/>
</dbReference>
<dbReference type="FunFam" id="3.30.160.60:FF:001498">
    <property type="entry name" value="Zinc finger protein 404"/>
    <property type="match status" value="1"/>
</dbReference>
<evidence type="ECO:0000256" key="5">
    <source>
        <dbReference type="ARBA" id="ARBA00022833"/>
    </source>
</evidence>
<dbReference type="OrthoDB" id="6156513at2759"/>
<gene>
    <name evidence="9" type="primary">ZNF267_2</name>
    <name evidence="9" type="ORF">AVEN_273184_1</name>
</gene>
<feature type="domain" description="C2H2-type" evidence="8">
    <location>
        <begin position="536"/>
        <end position="561"/>
    </location>
</feature>
<protein>
    <submittedName>
        <fullName evidence="9">Zinc finger protein 267</fullName>
    </submittedName>
</protein>
<organism evidence="9 10">
    <name type="scientific">Araneus ventricosus</name>
    <name type="common">Orbweaver spider</name>
    <name type="synonym">Epeira ventricosa</name>
    <dbReference type="NCBI Taxonomy" id="182803"/>
    <lineage>
        <taxon>Eukaryota</taxon>
        <taxon>Metazoa</taxon>
        <taxon>Ecdysozoa</taxon>
        <taxon>Arthropoda</taxon>
        <taxon>Chelicerata</taxon>
        <taxon>Arachnida</taxon>
        <taxon>Araneae</taxon>
        <taxon>Araneomorphae</taxon>
        <taxon>Entelegynae</taxon>
        <taxon>Araneoidea</taxon>
        <taxon>Araneidae</taxon>
        <taxon>Araneus</taxon>
    </lineage>
</organism>
<evidence type="ECO:0000256" key="1">
    <source>
        <dbReference type="ARBA" id="ARBA00004123"/>
    </source>
</evidence>
<sequence length="561" mass="63528">MPVLMCLDCLKTYDSLIEHNCLNGWWIPGVASRSTTVEAVAEDLDSTKQESTHGPCVQINETASVGTELGNINPAFSTENYLYNQVTYAEDQPTYSSEDYATEGSSNHFMMMNWEQGDIGEWGIGYLNNQARRIELGGNDCDMEMRLSSPSSEISSKIGRLTSMVYQLGLDEDNMNMPSIPDSFYNTPHFVPVDGTINDMSMYKVPMLDVFEYAQSEPKIQNDSLKLMNKLVERSHTYEICSESNVAPVINEDRGLINHQLVMGNKHDSEKAEDKIRSSEKYRQFSKYGQINELILTKDDLDSMTNNFAVTEVALNRDLMLSNIPTNVSPERTGSLNDQVKINRTNAEMMWLKCTNASTEVKIGFHDTNFKRGTEESAMIVNSFTEKSVSFEDCHVDAAHALTGPSFSQFNEHYTSECFKEFQPSGDVKLHSMQRNNYLKKDKINNKGINLYKCIFCEKSFRQKSDLQTHALIHTGEKPFKCDVCGKSFRLKSALQRHALIHTGEKPFKCDVCGKSFRQTGNLQKHVLTHTVNKLHECIICGKKFSDKSNLLSHTKTHKPK</sequence>
<feature type="domain" description="C2H2-type" evidence="8">
    <location>
        <begin position="480"/>
        <end position="507"/>
    </location>
</feature>
<evidence type="ECO:0000256" key="2">
    <source>
        <dbReference type="ARBA" id="ARBA00022723"/>
    </source>
</evidence>
<evidence type="ECO:0000313" key="9">
    <source>
        <dbReference type="EMBL" id="GBN67370.1"/>
    </source>
</evidence>
<keyword evidence="6" id="KW-0539">Nucleus</keyword>
<keyword evidence="10" id="KW-1185">Reference proteome</keyword>
<dbReference type="EMBL" id="BGPR01014943">
    <property type="protein sequence ID" value="GBN67370.1"/>
    <property type="molecule type" value="Genomic_DNA"/>
</dbReference>
<evidence type="ECO:0000259" key="8">
    <source>
        <dbReference type="PROSITE" id="PS50157"/>
    </source>
</evidence>
<reference evidence="9 10" key="1">
    <citation type="journal article" date="2019" name="Sci. Rep.">
        <title>Orb-weaving spider Araneus ventricosus genome elucidates the spidroin gene catalogue.</title>
        <authorList>
            <person name="Kono N."/>
            <person name="Nakamura H."/>
            <person name="Ohtoshi R."/>
            <person name="Moran D.A.P."/>
            <person name="Shinohara A."/>
            <person name="Yoshida Y."/>
            <person name="Fujiwara M."/>
            <person name="Mori M."/>
            <person name="Tomita M."/>
            <person name="Arakawa K."/>
        </authorList>
    </citation>
    <scope>NUCLEOTIDE SEQUENCE [LARGE SCALE GENOMIC DNA]</scope>
</reference>
<keyword evidence="4 7" id="KW-0863">Zinc-finger</keyword>
<accession>A0A4Y2QVX9</accession>
<dbReference type="FunFam" id="3.30.160.60:FF:000533">
    <property type="entry name" value="Zinc finger protein"/>
    <property type="match status" value="1"/>
</dbReference>
<dbReference type="PROSITE" id="PS50157">
    <property type="entry name" value="ZINC_FINGER_C2H2_2"/>
    <property type="match status" value="4"/>
</dbReference>
<evidence type="ECO:0000256" key="7">
    <source>
        <dbReference type="PROSITE-ProRule" id="PRU00042"/>
    </source>
</evidence>
<feature type="domain" description="C2H2-type" evidence="8">
    <location>
        <begin position="452"/>
        <end position="479"/>
    </location>
</feature>
<evidence type="ECO:0000256" key="6">
    <source>
        <dbReference type="ARBA" id="ARBA00023242"/>
    </source>
</evidence>
<dbReference type="Proteomes" id="UP000499080">
    <property type="component" value="Unassembled WGS sequence"/>
</dbReference>
<keyword evidence="2" id="KW-0479">Metal-binding</keyword>
<dbReference type="GO" id="GO:0048598">
    <property type="term" value="P:embryonic morphogenesis"/>
    <property type="evidence" value="ECO:0007669"/>
    <property type="project" value="UniProtKB-ARBA"/>
</dbReference>
<comment type="caution">
    <text evidence="9">The sequence shown here is derived from an EMBL/GenBank/DDBJ whole genome shotgun (WGS) entry which is preliminary data.</text>
</comment>
<dbReference type="FunFam" id="3.30.160.60:FF:000100">
    <property type="entry name" value="Zinc finger 45-like"/>
    <property type="match status" value="1"/>
</dbReference>
<dbReference type="PROSITE" id="PS00028">
    <property type="entry name" value="ZINC_FINGER_C2H2_1"/>
    <property type="match status" value="4"/>
</dbReference>